<dbReference type="Gene3D" id="3.20.20.300">
    <property type="entry name" value="Glycoside hydrolase, family 3, N-terminal domain"/>
    <property type="match status" value="1"/>
</dbReference>
<dbReference type="Pfam" id="PF00933">
    <property type="entry name" value="Glyco_hydro_3"/>
    <property type="match status" value="1"/>
</dbReference>
<keyword evidence="3 5" id="KW-0326">Glycosidase</keyword>
<dbReference type="RefSeq" id="WP_377822590.1">
    <property type="nucleotide sequence ID" value="NZ_JBHSWJ010000002.1"/>
</dbReference>
<evidence type="ECO:0000259" key="4">
    <source>
        <dbReference type="Pfam" id="PF00933"/>
    </source>
</evidence>
<dbReference type="EMBL" id="JBHSWJ010000002">
    <property type="protein sequence ID" value="MFC6714246.1"/>
    <property type="molecule type" value="Genomic_DNA"/>
</dbReference>
<reference evidence="6" key="1">
    <citation type="journal article" date="2019" name="Int. J. Syst. Evol. Microbiol.">
        <title>The Global Catalogue of Microorganisms (GCM) 10K type strain sequencing project: providing services to taxonomists for standard genome sequencing and annotation.</title>
        <authorList>
            <consortium name="The Broad Institute Genomics Platform"/>
            <consortium name="The Broad Institute Genome Sequencing Center for Infectious Disease"/>
            <person name="Wu L."/>
            <person name="Ma J."/>
        </authorList>
    </citation>
    <scope>NUCLEOTIDE SEQUENCE [LARGE SCALE GENOMIC DNA]</scope>
    <source>
        <strain evidence="6">NBRC 106593</strain>
    </source>
</reference>
<dbReference type="PROSITE" id="PS00775">
    <property type="entry name" value="GLYCOSYL_HYDROL_F3"/>
    <property type="match status" value="1"/>
</dbReference>
<protein>
    <submittedName>
        <fullName evidence="5">Glycoside hydrolase family 3 protein</fullName>
        <ecNumber evidence="5">3.2.1.-</ecNumber>
    </submittedName>
</protein>
<evidence type="ECO:0000256" key="1">
    <source>
        <dbReference type="ARBA" id="ARBA00005336"/>
    </source>
</evidence>
<dbReference type="GO" id="GO:0016798">
    <property type="term" value="F:hydrolase activity, acting on glycosyl bonds"/>
    <property type="evidence" value="ECO:0007669"/>
    <property type="project" value="UniProtKB-KW"/>
</dbReference>
<proteinExistence type="inferred from homology"/>
<keyword evidence="6" id="KW-1185">Reference proteome</keyword>
<feature type="domain" description="Glycoside hydrolase family 3 N-terminal" evidence="4">
    <location>
        <begin position="30"/>
        <end position="328"/>
    </location>
</feature>
<gene>
    <name evidence="5" type="ORF">ACFQBT_10655</name>
</gene>
<evidence type="ECO:0000256" key="3">
    <source>
        <dbReference type="ARBA" id="ARBA00023295"/>
    </source>
</evidence>
<dbReference type="InterPro" id="IPR036962">
    <property type="entry name" value="Glyco_hydro_3_N_sf"/>
</dbReference>
<dbReference type="PANTHER" id="PTHR30480:SF16">
    <property type="entry name" value="GLYCOSIDE HYDROLASE FAMILY 3 DOMAIN PROTEIN"/>
    <property type="match status" value="1"/>
</dbReference>
<accession>A0ABW2AU31</accession>
<name>A0ABW2AU31_9MICO</name>
<evidence type="ECO:0000313" key="5">
    <source>
        <dbReference type="EMBL" id="MFC6714246.1"/>
    </source>
</evidence>
<dbReference type="InterPro" id="IPR019800">
    <property type="entry name" value="Glyco_hydro_3_AS"/>
</dbReference>
<evidence type="ECO:0000313" key="6">
    <source>
        <dbReference type="Proteomes" id="UP001596356"/>
    </source>
</evidence>
<comment type="similarity">
    <text evidence="1">Belongs to the glycosyl hydrolase 3 family.</text>
</comment>
<dbReference type="InterPro" id="IPR017853">
    <property type="entry name" value="GH"/>
</dbReference>
<keyword evidence="2 5" id="KW-0378">Hydrolase</keyword>
<dbReference type="SUPFAM" id="SSF51445">
    <property type="entry name" value="(Trans)glycosidases"/>
    <property type="match status" value="1"/>
</dbReference>
<dbReference type="InterPro" id="IPR050226">
    <property type="entry name" value="NagZ_Beta-hexosaminidase"/>
</dbReference>
<evidence type="ECO:0000256" key="2">
    <source>
        <dbReference type="ARBA" id="ARBA00022801"/>
    </source>
</evidence>
<organism evidence="5 6">
    <name type="scientific">Branchiibius cervicis</name>
    <dbReference type="NCBI Taxonomy" id="908252"/>
    <lineage>
        <taxon>Bacteria</taxon>
        <taxon>Bacillati</taxon>
        <taxon>Actinomycetota</taxon>
        <taxon>Actinomycetes</taxon>
        <taxon>Micrococcales</taxon>
        <taxon>Dermacoccaceae</taxon>
        <taxon>Branchiibius</taxon>
    </lineage>
</organism>
<dbReference type="EC" id="3.2.1.-" evidence="5"/>
<sequence length="502" mass="52368">MSELRRLALSVLMPGFEGRTAPDWLKEAIDDGLGSVCYFGHNVSPEAVATRSLSDDLHSRGLRVIAVDEEGGTVSRLGTHHGSAHLGAATLGVVDDLAATSAVASAIGQDVRALGIDLDFAPVADVDNNPRNPVIGIRSFGSDPRRVGEQVAAYVRGLQSQGVAGCAKHFPGHGDTAVDSHLGLPRIDHDRARLQHVELLPFRAAVDAGVRAVMTAHIVFAAVDPDQPATTSPAALSLLREELGFTGLIVTDALDMRAIRDGMGMGEGCVRALSAGADVIALGNAVFNGGADGPEGVLREAVSAVTTALRNGRLDPARVQTAAARIARMQDWVTGPHDRLPAATAQDERRWAASALTVRGEVPPLAGPLRILDARRARNIAAGALNDVLVDEVVRRHPGSTVVRAFARQKSPEGHGDDSAPDAVLPVAPDADLVLTGTLGVDPVQDETVRAALVADPEAILVCAAGDDRLTWATRWPRVVRTHGHSIPTAAALADLLDGTAG</sequence>
<dbReference type="PANTHER" id="PTHR30480">
    <property type="entry name" value="BETA-HEXOSAMINIDASE-RELATED"/>
    <property type="match status" value="1"/>
</dbReference>
<dbReference type="Proteomes" id="UP001596356">
    <property type="component" value="Unassembled WGS sequence"/>
</dbReference>
<comment type="caution">
    <text evidence="5">The sequence shown here is derived from an EMBL/GenBank/DDBJ whole genome shotgun (WGS) entry which is preliminary data.</text>
</comment>
<dbReference type="InterPro" id="IPR001764">
    <property type="entry name" value="Glyco_hydro_3_N"/>
</dbReference>